<dbReference type="Pfam" id="PF01494">
    <property type="entry name" value="FAD_binding_3"/>
    <property type="match status" value="1"/>
</dbReference>
<dbReference type="InterPro" id="IPR051104">
    <property type="entry name" value="FAD_monoxygenase"/>
</dbReference>
<dbReference type="PANTHER" id="PTHR46720">
    <property type="entry name" value="HYDROXYLASE, PUTATIVE (AFU_ORTHOLOGUE AFUA_3G01460)-RELATED"/>
    <property type="match status" value="1"/>
</dbReference>
<dbReference type="InterPro" id="IPR002938">
    <property type="entry name" value="FAD-bd"/>
</dbReference>
<dbReference type="RefSeq" id="XP_025548736.1">
    <property type="nucleotide sequence ID" value="XM_025699212.1"/>
</dbReference>
<keyword evidence="4" id="KW-0472">Membrane</keyword>
<evidence type="ECO:0000256" key="3">
    <source>
        <dbReference type="ARBA" id="ARBA00023002"/>
    </source>
</evidence>
<proteinExistence type="predicted"/>
<accession>A0A395HNQ2</accession>
<dbReference type="VEuPathDB" id="FungiDB:BO97DRAFT_457757"/>
<keyword evidence="4" id="KW-0812">Transmembrane</keyword>
<keyword evidence="1" id="KW-0285">Flavoprotein</keyword>
<dbReference type="Gene3D" id="3.50.50.60">
    <property type="entry name" value="FAD/NAD(P)-binding domain"/>
    <property type="match status" value="1"/>
</dbReference>
<keyword evidence="4" id="KW-1133">Transmembrane helix</keyword>
<organism evidence="6 7">
    <name type="scientific">Aspergillus homomorphus (strain CBS 101889)</name>
    <dbReference type="NCBI Taxonomy" id="1450537"/>
    <lineage>
        <taxon>Eukaryota</taxon>
        <taxon>Fungi</taxon>
        <taxon>Dikarya</taxon>
        <taxon>Ascomycota</taxon>
        <taxon>Pezizomycotina</taxon>
        <taxon>Eurotiomycetes</taxon>
        <taxon>Eurotiomycetidae</taxon>
        <taxon>Eurotiales</taxon>
        <taxon>Aspergillaceae</taxon>
        <taxon>Aspergillus</taxon>
        <taxon>Aspergillus subgen. Circumdati</taxon>
    </lineage>
</organism>
<protein>
    <submittedName>
        <fullName evidence="6">FAD/NAD(P)-binding domain-containing protein</fullName>
    </submittedName>
</protein>
<dbReference type="InterPro" id="IPR036188">
    <property type="entry name" value="FAD/NAD-bd_sf"/>
</dbReference>
<evidence type="ECO:0000313" key="6">
    <source>
        <dbReference type="EMBL" id="RAL09582.1"/>
    </source>
</evidence>
<name>A0A395HNQ2_ASPHC</name>
<evidence type="ECO:0000256" key="4">
    <source>
        <dbReference type="SAM" id="Phobius"/>
    </source>
</evidence>
<keyword evidence="7" id="KW-1185">Reference proteome</keyword>
<gene>
    <name evidence="6" type="ORF">BO97DRAFT_457757</name>
</gene>
<dbReference type="OrthoDB" id="417877at2759"/>
<dbReference type="GO" id="GO:0071949">
    <property type="term" value="F:FAD binding"/>
    <property type="evidence" value="ECO:0007669"/>
    <property type="project" value="InterPro"/>
</dbReference>
<evidence type="ECO:0000313" key="7">
    <source>
        <dbReference type="Proteomes" id="UP000248961"/>
    </source>
</evidence>
<sequence length="419" mass="46377">MTVPNDTTTTSKPAAATTLNVAIIGGGIVGLILALGLLRHGIRVTIYEQAHEFHEIGAGVAFTANAQRCMELLDPRILAGMRRVANKNPNEYYQYVDGYHDRSGGEEELLFQIYAGDVGFDGCHRAHFLAELVQLLPPGVVQFRKRLDSYANDGTEGGKVQLQFCDGTTAEADLVVGCDGIKSRVRQKMFGEANPVSQAHYTHKIAYRGLIPMESAVAALGKERAFNQCMHMGPRAHVLNFPVAMHTMMNVVAFVHDPGDWPLEGKMDAPARRDEVVAAFADWGPAVRAMIDLLPDMLTKWAIFDTYDHPAPYYTLGRAVATITAMEGNDPDSVAAVIAVSLQAYSHARLERSQWLVQSSRQVCEVYEWAHAQAGGDPDRCKQEIEWRAHRIWYLDIEQMLQDAKDGYCRQLKDSRGGS</sequence>
<dbReference type="GO" id="GO:0016491">
    <property type="term" value="F:oxidoreductase activity"/>
    <property type="evidence" value="ECO:0007669"/>
    <property type="project" value="UniProtKB-KW"/>
</dbReference>
<dbReference type="EMBL" id="KZ824302">
    <property type="protein sequence ID" value="RAL09582.1"/>
    <property type="molecule type" value="Genomic_DNA"/>
</dbReference>
<dbReference type="AlphaFoldDB" id="A0A395HNQ2"/>
<dbReference type="SUPFAM" id="SSF51905">
    <property type="entry name" value="FAD/NAD(P)-binding domain"/>
    <property type="match status" value="1"/>
</dbReference>
<feature type="domain" description="FAD-binding" evidence="5">
    <location>
        <begin position="20"/>
        <end position="189"/>
    </location>
</feature>
<feature type="transmembrane region" description="Helical" evidence="4">
    <location>
        <begin position="20"/>
        <end position="38"/>
    </location>
</feature>
<evidence type="ECO:0000256" key="1">
    <source>
        <dbReference type="ARBA" id="ARBA00022630"/>
    </source>
</evidence>
<dbReference type="Proteomes" id="UP000248961">
    <property type="component" value="Unassembled WGS sequence"/>
</dbReference>
<dbReference type="GeneID" id="37203501"/>
<dbReference type="PANTHER" id="PTHR46720:SF3">
    <property type="entry name" value="FAD-BINDING DOMAIN-CONTAINING PROTEIN-RELATED"/>
    <property type="match status" value="1"/>
</dbReference>
<dbReference type="SUPFAM" id="SSF54373">
    <property type="entry name" value="FAD-linked reductases, C-terminal domain"/>
    <property type="match status" value="1"/>
</dbReference>
<keyword evidence="2" id="KW-0274">FAD</keyword>
<dbReference type="GO" id="GO:0044550">
    <property type="term" value="P:secondary metabolite biosynthetic process"/>
    <property type="evidence" value="ECO:0007669"/>
    <property type="project" value="TreeGrafter"/>
</dbReference>
<keyword evidence="3" id="KW-0560">Oxidoreductase</keyword>
<dbReference type="PRINTS" id="PR00420">
    <property type="entry name" value="RNGMNOXGNASE"/>
</dbReference>
<reference evidence="6 7" key="1">
    <citation type="submission" date="2018-02" db="EMBL/GenBank/DDBJ databases">
        <title>The genomes of Aspergillus section Nigri reveals drivers in fungal speciation.</title>
        <authorList>
            <consortium name="DOE Joint Genome Institute"/>
            <person name="Vesth T.C."/>
            <person name="Nybo J."/>
            <person name="Theobald S."/>
            <person name="Brandl J."/>
            <person name="Frisvad J.C."/>
            <person name="Nielsen K.F."/>
            <person name="Lyhne E.K."/>
            <person name="Kogle M.E."/>
            <person name="Kuo A."/>
            <person name="Riley R."/>
            <person name="Clum A."/>
            <person name="Nolan M."/>
            <person name="Lipzen A."/>
            <person name="Salamov A."/>
            <person name="Henrissat B."/>
            <person name="Wiebenga A."/>
            <person name="De vries R.P."/>
            <person name="Grigoriev I.V."/>
            <person name="Mortensen U.H."/>
            <person name="Andersen M.R."/>
            <person name="Baker S.E."/>
        </authorList>
    </citation>
    <scope>NUCLEOTIDE SEQUENCE [LARGE SCALE GENOMIC DNA]</scope>
    <source>
        <strain evidence="6 7">CBS 101889</strain>
    </source>
</reference>
<evidence type="ECO:0000259" key="5">
    <source>
        <dbReference type="Pfam" id="PF01494"/>
    </source>
</evidence>
<evidence type="ECO:0000256" key="2">
    <source>
        <dbReference type="ARBA" id="ARBA00022827"/>
    </source>
</evidence>
<dbReference type="STRING" id="1450537.A0A395HNQ2"/>